<evidence type="ECO:0000256" key="2">
    <source>
        <dbReference type="ARBA" id="ARBA00022603"/>
    </source>
</evidence>
<sequence>MLRHGEGVPISLLFFSVAFLSWCRSRALHFYGSEHRGSVVDVALIHPPVDSVPLSASKGPASEYPLMPMGLFSMAEYLERNGFEVRVVNLALERLLNPHAGLRQLLAGLDAEVVGISLHWFVHSYGAVEVARVVKSLLPNSKVVLGGFTASYFAREIVERYSFVDAVVVGEGEEALLEIASGAPLEKLKGVASRVGRRVSWNGYREPVEDLDRYRYTNLKVLDRWSLYLRCSPSGFALTRRPSFWVAVARSCPMNCAYCGGSREGYAAAMGRAKPAVRRPERVAEDVEVLASEYGVSVVKLSHDPLIWGEAYYSRLMEEIAKRGLDLRAYWDLTYLPREEQVRKALRAFEGGLCWGLSVETVNDEVRARIGRPYTLGDIERFLPVAENMGVILDGYFLVGLPGDTKEDVEKGIEYALKTMKRYKNVYFIPPFPYTMDPHAPMALRPKDYGVKVLCRSFECYRRLVRSEKWADWVVHETEQLSKKEIAELTEKFYKTLAEAYRRGEFAENVALRYSFEHEGALVELPPGGG</sequence>
<dbReference type="PROSITE" id="PS51918">
    <property type="entry name" value="RADICAL_SAM"/>
    <property type="match status" value="1"/>
</dbReference>
<dbReference type="CDD" id="cd02068">
    <property type="entry name" value="radical_SAM_B12_BD"/>
    <property type="match status" value="1"/>
</dbReference>
<evidence type="ECO:0000259" key="8">
    <source>
        <dbReference type="PROSITE" id="PS51332"/>
    </source>
</evidence>
<dbReference type="InterPro" id="IPR051198">
    <property type="entry name" value="BchE-like"/>
</dbReference>
<keyword evidence="4" id="KW-0949">S-adenosyl-L-methionine</keyword>
<dbReference type="Gene3D" id="3.80.30.20">
    <property type="entry name" value="tm_1862 like domain"/>
    <property type="match status" value="1"/>
</dbReference>
<accession>A0A7C4FD81</accession>
<dbReference type="SUPFAM" id="SSF102114">
    <property type="entry name" value="Radical SAM enzymes"/>
    <property type="match status" value="1"/>
</dbReference>
<dbReference type="PANTHER" id="PTHR43409:SF7">
    <property type="entry name" value="BLL1977 PROTEIN"/>
    <property type="match status" value="1"/>
</dbReference>
<proteinExistence type="predicted"/>
<dbReference type="SFLD" id="SFLDS00029">
    <property type="entry name" value="Radical_SAM"/>
    <property type="match status" value="1"/>
</dbReference>
<name>A0A7C4FD81_THEPE</name>
<dbReference type="Pfam" id="PF02310">
    <property type="entry name" value="B12-binding"/>
    <property type="match status" value="1"/>
</dbReference>
<dbReference type="CDD" id="cd01335">
    <property type="entry name" value="Radical_SAM"/>
    <property type="match status" value="1"/>
</dbReference>
<evidence type="ECO:0000256" key="5">
    <source>
        <dbReference type="ARBA" id="ARBA00022723"/>
    </source>
</evidence>
<gene>
    <name evidence="10" type="ORF">ENV17_05730</name>
</gene>
<dbReference type="InterPro" id="IPR023404">
    <property type="entry name" value="rSAM_horseshoe"/>
</dbReference>
<comment type="caution">
    <text evidence="10">The sequence shown here is derived from an EMBL/GenBank/DDBJ whole genome shotgun (WGS) entry which is preliminary data.</text>
</comment>
<keyword evidence="3" id="KW-0808">Transferase</keyword>
<organism evidence="10">
    <name type="scientific">Thermofilum pendens</name>
    <dbReference type="NCBI Taxonomy" id="2269"/>
    <lineage>
        <taxon>Archaea</taxon>
        <taxon>Thermoproteota</taxon>
        <taxon>Thermoprotei</taxon>
        <taxon>Thermofilales</taxon>
        <taxon>Thermofilaceae</taxon>
        <taxon>Thermofilum</taxon>
    </lineage>
</organism>
<keyword evidence="2" id="KW-0489">Methyltransferase</keyword>
<dbReference type="GO" id="GO:0031419">
    <property type="term" value="F:cobalamin binding"/>
    <property type="evidence" value="ECO:0007669"/>
    <property type="project" value="InterPro"/>
</dbReference>
<dbReference type="EMBL" id="DTFI01000139">
    <property type="protein sequence ID" value="HGI43865.1"/>
    <property type="molecule type" value="Genomic_DNA"/>
</dbReference>
<evidence type="ECO:0000256" key="4">
    <source>
        <dbReference type="ARBA" id="ARBA00022691"/>
    </source>
</evidence>
<feature type="domain" description="Radical SAM core" evidence="9">
    <location>
        <begin position="238"/>
        <end position="472"/>
    </location>
</feature>
<dbReference type="SMART" id="SM00729">
    <property type="entry name" value="Elp3"/>
    <property type="match status" value="1"/>
</dbReference>
<protein>
    <submittedName>
        <fullName evidence="10">Radical SAM protein</fullName>
    </submittedName>
</protein>
<evidence type="ECO:0000313" key="10">
    <source>
        <dbReference type="EMBL" id="HGI43865.1"/>
    </source>
</evidence>
<dbReference type="GO" id="GO:0003824">
    <property type="term" value="F:catalytic activity"/>
    <property type="evidence" value="ECO:0007669"/>
    <property type="project" value="InterPro"/>
</dbReference>
<dbReference type="InterPro" id="IPR058240">
    <property type="entry name" value="rSAM_sf"/>
</dbReference>
<dbReference type="InterPro" id="IPR006638">
    <property type="entry name" value="Elp3/MiaA/NifB-like_rSAM"/>
</dbReference>
<dbReference type="GO" id="GO:0046872">
    <property type="term" value="F:metal ion binding"/>
    <property type="evidence" value="ECO:0007669"/>
    <property type="project" value="UniProtKB-KW"/>
</dbReference>
<feature type="domain" description="B12-binding" evidence="8">
    <location>
        <begin position="49"/>
        <end position="190"/>
    </location>
</feature>
<dbReference type="SFLD" id="SFLDG01082">
    <property type="entry name" value="B12-binding_domain_containing"/>
    <property type="match status" value="1"/>
</dbReference>
<evidence type="ECO:0000256" key="6">
    <source>
        <dbReference type="ARBA" id="ARBA00023004"/>
    </source>
</evidence>
<reference evidence="10" key="1">
    <citation type="journal article" date="2020" name="mSystems">
        <title>Genome- and Community-Level Interaction Insights into Carbon Utilization and Element Cycling Functions of Hydrothermarchaeota in Hydrothermal Sediment.</title>
        <authorList>
            <person name="Zhou Z."/>
            <person name="Liu Y."/>
            <person name="Xu W."/>
            <person name="Pan J."/>
            <person name="Luo Z.H."/>
            <person name="Li M."/>
        </authorList>
    </citation>
    <scope>NUCLEOTIDE SEQUENCE [LARGE SCALE GENOMIC DNA]</scope>
    <source>
        <strain evidence="10">SpSt-735</strain>
    </source>
</reference>
<dbReference type="InterPro" id="IPR036724">
    <property type="entry name" value="Cobalamin-bd_sf"/>
</dbReference>
<dbReference type="AlphaFoldDB" id="A0A7C4FD81"/>
<evidence type="ECO:0000256" key="3">
    <source>
        <dbReference type="ARBA" id="ARBA00022679"/>
    </source>
</evidence>
<dbReference type="GO" id="GO:0051539">
    <property type="term" value="F:4 iron, 4 sulfur cluster binding"/>
    <property type="evidence" value="ECO:0007669"/>
    <property type="project" value="UniProtKB-KW"/>
</dbReference>
<dbReference type="Gene3D" id="3.40.50.280">
    <property type="entry name" value="Cobalamin-binding domain"/>
    <property type="match status" value="1"/>
</dbReference>
<keyword evidence="5" id="KW-0479">Metal-binding</keyword>
<evidence type="ECO:0000256" key="7">
    <source>
        <dbReference type="ARBA" id="ARBA00023014"/>
    </source>
</evidence>
<dbReference type="InterPro" id="IPR006158">
    <property type="entry name" value="Cobalamin-bd"/>
</dbReference>
<dbReference type="Pfam" id="PF04055">
    <property type="entry name" value="Radical_SAM"/>
    <property type="match status" value="1"/>
</dbReference>
<comment type="cofactor">
    <cofactor evidence="1">
        <name>[4Fe-4S] cluster</name>
        <dbReference type="ChEBI" id="CHEBI:49883"/>
    </cofactor>
</comment>
<dbReference type="SUPFAM" id="SSF52242">
    <property type="entry name" value="Cobalamin (vitamin B12)-binding domain"/>
    <property type="match status" value="1"/>
</dbReference>
<keyword evidence="7" id="KW-0411">Iron-sulfur</keyword>
<dbReference type="InterPro" id="IPR007197">
    <property type="entry name" value="rSAM"/>
</dbReference>
<evidence type="ECO:0000256" key="1">
    <source>
        <dbReference type="ARBA" id="ARBA00001966"/>
    </source>
</evidence>
<dbReference type="SFLD" id="SFLDG01123">
    <property type="entry name" value="methyltransferase_(Class_B)"/>
    <property type="match status" value="1"/>
</dbReference>
<dbReference type="InterPro" id="IPR034466">
    <property type="entry name" value="Methyltransferase_Class_B"/>
</dbReference>
<dbReference type="PROSITE" id="PS51332">
    <property type="entry name" value="B12_BINDING"/>
    <property type="match status" value="1"/>
</dbReference>
<dbReference type="PANTHER" id="PTHR43409">
    <property type="entry name" value="ANAEROBIC MAGNESIUM-PROTOPORPHYRIN IX MONOMETHYL ESTER CYCLASE-RELATED"/>
    <property type="match status" value="1"/>
</dbReference>
<evidence type="ECO:0000259" key="9">
    <source>
        <dbReference type="PROSITE" id="PS51918"/>
    </source>
</evidence>
<keyword evidence="6" id="KW-0408">Iron</keyword>